<evidence type="ECO:0000313" key="3">
    <source>
        <dbReference type="Proteomes" id="UP000479000"/>
    </source>
</evidence>
<gene>
    <name evidence="2" type="ORF">NTEN_LOCUS21405</name>
</gene>
<proteinExistence type="predicted"/>
<protein>
    <submittedName>
        <fullName evidence="2">Uncharacterized protein</fullName>
    </submittedName>
</protein>
<sequence length="49" mass="5566">QDIRRVQGSFHKFRVKLTVTAWEDGGTTVTDKTDSRPDSHFTGFPEVKS</sequence>
<evidence type="ECO:0000313" key="2">
    <source>
        <dbReference type="EMBL" id="CAB0017388.1"/>
    </source>
</evidence>
<accession>A0A6H5HL54</accession>
<name>A0A6H5HL54_9HEMI</name>
<evidence type="ECO:0000256" key="1">
    <source>
        <dbReference type="SAM" id="MobiDB-lite"/>
    </source>
</evidence>
<dbReference type="AlphaFoldDB" id="A0A6H5HL54"/>
<keyword evidence="3" id="KW-1185">Reference proteome</keyword>
<reference evidence="2 3" key="1">
    <citation type="submission" date="2020-02" db="EMBL/GenBank/DDBJ databases">
        <authorList>
            <person name="Ferguson B K."/>
        </authorList>
    </citation>
    <scope>NUCLEOTIDE SEQUENCE [LARGE SCALE GENOMIC DNA]</scope>
</reference>
<dbReference type="Proteomes" id="UP000479000">
    <property type="component" value="Unassembled WGS sequence"/>
</dbReference>
<organism evidence="2 3">
    <name type="scientific">Nesidiocoris tenuis</name>
    <dbReference type="NCBI Taxonomy" id="355587"/>
    <lineage>
        <taxon>Eukaryota</taxon>
        <taxon>Metazoa</taxon>
        <taxon>Ecdysozoa</taxon>
        <taxon>Arthropoda</taxon>
        <taxon>Hexapoda</taxon>
        <taxon>Insecta</taxon>
        <taxon>Pterygota</taxon>
        <taxon>Neoptera</taxon>
        <taxon>Paraneoptera</taxon>
        <taxon>Hemiptera</taxon>
        <taxon>Heteroptera</taxon>
        <taxon>Panheteroptera</taxon>
        <taxon>Cimicomorpha</taxon>
        <taxon>Miridae</taxon>
        <taxon>Dicyphina</taxon>
        <taxon>Nesidiocoris</taxon>
    </lineage>
</organism>
<dbReference type="EMBL" id="CADCXU010031341">
    <property type="protein sequence ID" value="CAB0017388.1"/>
    <property type="molecule type" value="Genomic_DNA"/>
</dbReference>
<feature type="non-terminal residue" evidence="2">
    <location>
        <position position="1"/>
    </location>
</feature>
<feature type="region of interest" description="Disordered" evidence="1">
    <location>
        <begin position="26"/>
        <end position="49"/>
    </location>
</feature>